<keyword evidence="1" id="KW-0732">Signal</keyword>
<keyword evidence="4" id="KW-1185">Reference proteome</keyword>
<protein>
    <submittedName>
        <fullName evidence="3">Alpha/beta hydrolase</fullName>
    </submittedName>
</protein>
<dbReference type="Proteomes" id="UP001560573">
    <property type="component" value="Unassembled WGS sequence"/>
</dbReference>
<evidence type="ECO:0000313" key="3">
    <source>
        <dbReference type="EMBL" id="MEX6690114.1"/>
    </source>
</evidence>
<name>A0ABV3ZJR0_9BACT</name>
<keyword evidence="3" id="KW-0378">Hydrolase</keyword>
<dbReference type="Gene3D" id="3.40.50.1820">
    <property type="entry name" value="alpha/beta hydrolase"/>
    <property type="match status" value="1"/>
</dbReference>
<dbReference type="SUPFAM" id="SSF53474">
    <property type="entry name" value="alpha/beta-Hydrolases"/>
    <property type="match status" value="1"/>
</dbReference>
<feature type="chain" id="PRO_5046475746" evidence="1">
    <location>
        <begin position="19"/>
        <end position="467"/>
    </location>
</feature>
<dbReference type="RefSeq" id="WP_369331525.1">
    <property type="nucleotide sequence ID" value="NZ_JAULBC010000008.1"/>
</dbReference>
<organism evidence="3 4">
    <name type="scientific">Danxiaibacter flavus</name>
    <dbReference type="NCBI Taxonomy" id="3049108"/>
    <lineage>
        <taxon>Bacteria</taxon>
        <taxon>Pseudomonadati</taxon>
        <taxon>Bacteroidota</taxon>
        <taxon>Chitinophagia</taxon>
        <taxon>Chitinophagales</taxon>
        <taxon>Chitinophagaceae</taxon>
        <taxon>Danxiaibacter</taxon>
    </lineage>
</organism>
<evidence type="ECO:0000313" key="4">
    <source>
        <dbReference type="Proteomes" id="UP001560573"/>
    </source>
</evidence>
<dbReference type="InterPro" id="IPR029058">
    <property type="entry name" value="AB_hydrolase_fold"/>
</dbReference>
<dbReference type="PANTHER" id="PTHR43265:SF1">
    <property type="entry name" value="ESTERASE ESTD"/>
    <property type="match status" value="1"/>
</dbReference>
<evidence type="ECO:0000259" key="2">
    <source>
        <dbReference type="Pfam" id="PF12146"/>
    </source>
</evidence>
<dbReference type="PANTHER" id="PTHR43265">
    <property type="entry name" value="ESTERASE ESTD"/>
    <property type="match status" value="1"/>
</dbReference>
<gene>
    <name evidence="3" type="ORF">QTN47_21575</name>
</gene>
<proteinExistence type="predicted"/>
<evidence type="ECO:0000256" key="1">
    <source>
        <dbReference type="SAM" id="SignalP"/>
    </source>
</evidence>
<dbReference type="InterPro" id="IPR053145">
    <property type="entry name" value="AB_hydrolase_Est10"/>
</dbReference>
<reference evidence="3 4" key="1">
    <citation type="submission" date="2023-07" db="EMBL/GenBank/DDBJ databases">
        <authorList>
            <person name="Lian W.-H."/>
        </authorList>
    </citation>
    <scope>NUCLEOTIDE SEQUENCE [LARGE SCALE GENOMIC DNA]</scope>
    <source>
        <strain evidence="3 4">SYSU DXS3180</strain>
    </source>
</reference>
<dbReference type="EMBL" id="JAULBC010000008">
    <property type="protein sequence ID" value="MEX6690114.1"/>
    <property type="molecule type" value="Genomic_DNA"/>
</dbReference>
<dbReference type="InterPro" id="IPR022742">
    <property type="entry name" value="Hydrolase_4"/>
</dbReference>
<comment type="caution">
    <text evidence="3">The sequence shown here is derived from an EMBL/GenBank/DDBJ whole genome shotgun (WGS) entry which is preliminary data.</text>
</comment>
<feature type="signal peptide" evidence="1">
    <location>
        <begin position="1"/>
        <end position="18"/>
    </location>
</feature>
<dbReference type="GO" id="GO:0016787">
    <property type="term" value="F:hydrolase activity"/>
    <property type="evidence" value="ECO:0007669"/>
    <property type="project" value="UniProtKB-KW"/>
</dbReference>
<sequence length="467" mass="51385">MRRFILMLVILSPLLSMCQQNMDGNWLGSLEVGIKLRVVFHIKKDNNKFITTLDSPDQGAESIPCGETFVSSDSLTIDIPVIKGKYSGRIISDSVVVGSFFQNGQTLPLKLIKTNKVISSLKPQTPVPPFSYKSNSVEYSNETKSVKFGGTFTYPSAGGPFTTVLLITGSGQQDRDETVFNHKPFAVIADYLTKKGYAVLRVDDRGVGQTIGDLKYATTASFAQDVQAGIAYLKTRKDVNPAKIGLIGHSEGGLIADMVAADNKDIAFIVTLAGPGIKGSEILIEQIQAGLEKDSVSAKAINAQSEVYRMLFSTMAVEKDTSKIFYEVWRNFQTWKSKQDAATLKELNITSDNDSQGNLRAMIRDFSNPWIRYFIKTDPVSYIEKLTCKVLALNGEKDIQVLAKSNLPAIKAALAKSQSPSYEVKELPGLNHLFQHCSKCDIAEYVDLDETFSPEALDIIGKWMDGL</sequence>
<accession>A0ABV3ZJR0</accession>
<feature type="domain" description="Serine aminopeptidase S33" evidence="2">
    <location>
        <begin position="186"/>
        <end position="287"/>
    </location>
</feature>
<dbReference type="Pfam" id="PF12146">
    <property type="entry name" value="Hydrolase_4"/>
    <property type="match status" value="1"/>
</dbReference>